<name>L5M1P7_MYODS</name>
<protein>
    <submittedName>
        <fullName evidence="1">Golgi SNAP receptor complex member 2</fullName>
    </submittedName>
</protein>
<dbReference type="EMBL" id="KB105166">
    <property type="protein sequence ID" value="ELK32569.1"/>
    <property type="molecule type" value="Genomic_DNA"/>
</dbReference>
<organism evidence="1 2">
    <name type="scientific">Myotis davidii</name>
    <name type="common">David's myotis</name>
    <dbReference type="NCBI Taxonomy" id="225400"/>
    <lineage>
        <taxon>Eukaryota</taxon>
        <taxon>Metazoa</taxon>
        <taxon>Chordata</taxon>
        <taxon>Craniata</taxon>
        <taxon>Vertebrata</taxon>
        <taxon>Euteleostomi</taxon>
        <taxon>Mammalia</taxon>
        <taxon>Eutheria</taxon>
        <taxon>Laurasiatheria</taxon>
        <taxon>Chiroptera</taxon>
        <taxon>Yangochiroptera</taxon>
        <taxon>Vespertilionidae</taxon>
        <taxon>Myotis</taxon>
    </lineage>
</organism>
<keyword evidence="2" id="KW-1185">Reference proteome</keyword>
<evidence type="ECO:0000313" key="2">
    <source>
        <dbReference type="Proteomes" id="UP000010556"/>
    </source>
</evidence>
<reference evidence="2" key="1">
    <citation type="journal article" date="2013" name="Science">
        <title>Comparative analysis of bat genomes provides insight into the evolution of flight and immunity.</title>
        <authorList>
            <person name="Zhang G."/>
            <person name="Cowled C."/>
            <person name="Shi Z."/>
            <person name="Huang Z."/>
            <person name="Bishop-Lilly K.A."/>
            <person name="Fang X."/>
            <person name="Wynne J.W."/>
            <person name="Xiong Z."/>
            <person name="Baker M.L."/>
            <person name="Zhao W."/>
            <person name="Tachedjian M."/>
            <person name="Zhu Y."/>
            <person name="Zhou P."/>
            <person name="Jiang X."/>
            <person name="Ng J."/>
            <person name="Yang L."/>
            <person name="Wu L."/>
            <person name="Xiao J."/>
            <person name="Feng Y."/>
            <person name="Chen Y."/>
            <person name="Sun X."/>
            <person name="Zhang Y."/>
            <person name="Marsh G.A."/>
            <person name="Crameri G."/>
            <person name="Broder C.C."/>
            <person name="Frey K.G."/>
            <person name="Wang L.F."/>
            <person name="Wang J."/>
        </authorList>
    </citation>
    <scope>NUCLEOTIDE SEQUENCE [LARGE SCALE GENOMIC DNA]</scope>
</reference>
<proteinExistence type="predicted"/>
<keyword evidence="1" id="KW-0675">Receptor</keyword>
<accession>L5M1P7</accession>
<dbReference type="Proteomes" id="UP000010556">
    <property type="component" value="Unassembled WGS sequence"/>
</dbReference>
<evidence type="ECO:0000313" key="1">
    <source>
        <dbReference type="EMBL" id="ELK32569.1"/>
    </source>
</evidence>
<gene>
    <name evidence="1" type="ORF">MDA_GLEAN10026028</name>
</gene>
<dbReference type="AlphaFoldDB" id="L5M1P7"/>
<sequence>MKSKQAYQIFSQEERLEIFSSKEPPNKRQSAKLHVVQLKYDVQHLQTALRNFQHQRYVREQQERQQEELLSRTFTPNTGCGAPCEAATGPARLRQSLCGWLRQTL</sequence>